<dbReference type="GO" id="GO:0003677">
    <property type="term" value="F:DNA binding"/>
    <property type="evidence" value="ECO:0007669"/>
    <property type="project" value="UniProtKB-KW"/>
</dbReference>
<evidence type="ECO:0000313" key="6">
    <source>
        <dbReference type="Proteomes" id="UP000266745"/>
    </source>
</evidence>
<dbReference type="EMBL" id="CP011097">
    <property type="protein sequence ID" value="AJZ76109.1"/>
    <property type="molecule type" value="Genomic_DNA"/>
</dbReference>
<dbReference type="Gene3D" id="3.40.50.300">
    <property type="entry name" value="P-loop containing nucleotide triphosphate hydrolases"/>
    <property type="match status" value="1"/>
</dbReference>
<dbReference type="GO" id="GO:0006281">
    <property type="term" value="P:DNA repair"/>
    <property type="evidence" value="ECO:0007669"/>
    <property type="project" value="InterPro"/>
</dbReference>
<dbReference type="GO" id="GO:0005524">
    <property type="term" value="F:ATP binding"/>
    <property type="evidence" value="ECO:0007669"/>
    <property type="project" value="UniProtKB-KW"/>
</dbReference>
<keyword evidence="6" id="KW-1185">Reference proteome</keyword>
<dbReference type="PROSITE" id="PS50162">
    <property type="entry name" value="RECA_2"/>
    <property type="match status" value="1"/>
</dbReference>
<evidence type="ECO:0000313" key="5">
    <source>
        <dbReference type="EMBL" id="AJZ76109.1"/>
    </source>
</evidence>
<accession>A0A3G1B548</accession>
<dbReference type="Pfam" id="PF08423">
    <property type="entry name" value="Rad51"/>
    <property type="match status" value="1"/>
</dbReference>
<keyword evidence="2" id="KW-0067">ATP-binding</keyword>
<gene>
    <name evidence="5" type="ORF">SU86_006710</name>
</gene>
<keyword evidence="1" id="KW-0547">Nucleotide-binding</keyword>
<dbReference type="KEGG" id="tah:SU86_006710"/>
<evidence type="ECO:0000256" key="3">
    <source>
        <dbReference type="ARBA" id="ARBA00023125"/>
    </source>
</evidence>
<dbReference type="SMART" id="SM00382">
    <property type="entry name" value="AAA"/>
    <property type="match status" value="1"/>
</dbReference>
<dbReference type="SUPFAM" id="SSF52540">
    <property type="entry name" value="P-loop containing nucleoside triphosphate hydrolases"/>
    <property type="match status" value="1"/>
</dbReference>
<dbReference type="STRING" id="1603555.SU86_006710"/>
<reference evidence="5 6" key="1">
    <citation type="journal article" date="2016" name="Sci. Rep.">
        <title>A novel ammonia-oxidizing archaeon from wastewater treatment plant: Its enrichment, physiological and genomic characteristics.</title>
        <authorList>
            <person name="Li Y."/>
            <person name="Ding K."/>
            <person name="Wen X."/>
            <person name="Zhang B."/>
            <person name="Shen B."/>
            <person name="Yang Y."/>
        </authorList>
    </citation>
    <scope>NUCLEOTIDE SEQUENCE [LARGE SCALE GENOMIC DNA]</scope>
    <source>
        <strain evidence="5 6">SAT1</strain>
    </source>
</reference>
<sequence>MIRTGLEKLDEILGDSLRSGTITDVFGESGAGKTQLVMQIIANSVLENNVFYQDTTGNFRPERLLEMVPSKDPSFLDKITVSRITNVKEQQNSLDKIKKTDFSLIVIDSVTDLFSFEYPKEEQFLEKTTQFSKYMKKLSQIAFETKIPIIITNMMRKVEQTEQENMESIISLYTHIKIKLAKNQTRYEGQVFLNPIQKNQFSYIITKQGLSNPS</sequence>
<dbReference type="PANTHER" id="PTHR22942">
    <property type="entry name" value="RECA/RAD51/RADA DNA STRAND-PAIRING FAMILY MEMBER"/>
    <property type="match status" value="1"/>
</dbReference>
<evidence type="ECO:0000259" key="4">
    <source>
        <dbReference type="PROSITE" id="PS50162"/>
    </source>
</evidence>
<keyword evidence="3" id="KW-0238">DNA-binding</keyword>
<dbReference type="PANTHER" id="PTHR22942:SF30">
    <property type="entry name" value="MEIOTIC RECOMBINATION PROTEIN DMC1_LIM15 HOMOLOG"/>
    <property type="match status" value="1"/>
</dbReference>
<dbReference type="RefSeq" id="WP_048186778.1">
    <property type="nucleotide sequence ID" value="NZ_CP011097.1"/>
</dbReference>
<dbReference type="OrthoDB" id="17644at2157"/>
<dbReference type="GeneID" id="24874242"/>
<dbReference type="AlphaFoldDB" id="A0A3G1B548"/>
<dbReference type="Proteomes" id="UP000266745">
    <property type="component" value="Chromosome"/>
</dbReference>
<dbReference type="InterPro" id="IPR027417">
    <property type="entry name" value="P-loop_NTPase"/>
</dbReference>
<feature type="domain" description="RecA family profile 1" evidence="4">
    <location>
        <begin position="1"/>
        <end position="155"/>
    </location>
</feature>
<dbReference type="GO" id="GO:0140664">
    <property type="term" value="F:ATP-dependent DNA damage sensor activity"/>
    <property type="evidence" value="ECO:0007669"/>
    <property type="project" value="InterPro"/>
</dbReference>
<dbReference type="InterPro" id="IPR013632">
    <property type="entry name" value="Rad51_C"/>
</dbReference>
<organism evidence="5 6">
    <name type="scientific">Candidatus Nitrosotenuis cloacae</name>
    <dbReference type="NCBI Taxonomy" id="1603555"/>
    <lineage>
        <taxon>Archaea</taxon>
        <taxon>Nitrososphaerota</taxon>
        <taxon>Candidatus Nitrosotenuis</taxon>
    </lineage>
</organism>
<evidence type="ECO:0000256" key="2">
    <source>
        <dbReference type="ARBA" id="ARBA00022840"/>
    </source>
</evidence>
<proteinExistence type="predicted"/>
<dbReference type="InterPro" id="IPR020588">
    <property type="entry name" value="RecA_ATP-bd"/>
</dbReference>
<dbReference type="InterPro" id="IPR003593">
    <property type="entry name" value="AAA+_ATPase"/>
</dbReference>
<evidence type="ECO:0000256" key="1">
    <source>
        <dbReference type="ARBA" id="ARBA00022741"/>
    </source>
</evidence>
<name>A0A3G1B548_9ARCH</name>
<protein>
    <recommendedName>
        <fullName evidence="4">RecA family profile 1 domain-containing protein</fullName>
    </recommendedName>
</protein>